<evidence type="ECO:0000313" key="12">
    <source>
        <dbReference type="Proteomes" id="UP000316621"/>
    </source>
</evidence>
<dbReference type="Gramene" id="RZC58056">
    <property type="protein sequence ID" value="RZC58056"/>
    <property type="gene ID" value="C5167_005359"/>
</dbReference>
<feature type="domain" description="BED-type" evidence="10">
    <location>
        <begin position="32"/>
        <end position="100"/>
    </location>
</feature>
<evidence type="ECO:0000256" key="6">
    <source>
        <dbReference type="ARBA" id="ARBA00023125"/>
    </source>
</evidence>
<evidence type="ECO:0000256" key="4">
    <source>
        <dbReference type="ARBA" id="ARBA00022771"/>
    </source>
</evidence>
<evidence type="ECO:0000259" key="10">
    <source>
        <dbReference type="PROSITE" id="PS50808"/>
    </source>
</evidence>
<protein>
    <recommendedName>
        <fullName evidence="10">BED-type domain-containing protein</fullName>
    </recommendedName>
</protein>
<evidence type="ECO:0000256" key="1">
    <source>
        <dbReference type="ARBA" id="ARBA00004123"/>
    </source>
</evidence>
<feature type="compositionally biased region" description="Polar residues" evidence="9">
    <location>
        <begin position="7"/>
        <end position="22"/>
    </location>
</feature>
<evidence type="ECO:0000256" key="9">
    <source>
        <dbReference type="SAM" id="MobiDB-lite"/>
    </source>
</evidence>
<dbReference type="GO" id="GO:0046983">
    <property type="term" value="F:protein dimerization activity"/>
    <property type="evidence" value="ECO:0007669"/>
    <property type="project" value="InterPro"/>
</dbReference>
<dbReference type="PROSITE" id="PS50808">
    <property type="entry name" value="ZF_BED"/>
    <property type="match status" value="1"/>
</dbReference>
<dbReference type="Pfam" id="PF05699">
    <property type="entry name" value="Dimer_Tnp_hAT"/>
    <property type="match status" value="1"/>
</dbReference>
<dbReference type="SUPFAM" id="SSF53098">
    <property type="entry name" value="Ribonuclease H-like"/>
    <property type="match status" value="1"/>
</dbReference>
<comment type="subcellular location">
    <subcellularLocation>
        <location evidence="1">Nucleus</location>
    </subcellularLocation>
</comment>
<dbReference type="PANTHER" id="PTHR23272">
    <property type="entry name" value="BED FINGER-RELATED"/>
    <property type="match status" value="1"/>
</dbReference>
<feature type="region of interest" description="Disordered" evidence="9">
    <location>
        <begin position="1"/>
        <end position="29"/>
    </location>
</feature>
<dbReference type="InterPro" id="IPR003656">
    <property type="entry name" value="Znf_BED"/>
</dbReference>
<dbReference type="Pfam" id="PF02892">
    <property type="entry name" value="zf-BED"/>
    <property type="match status" value="1"/>
</dbReference>
<keyword evidence="3" id="KW-0479">Metal-binding</keyword>
<evidence type="ECO:0000256" key="7">
    <source>
        <dbReference type="ARBA" id="ARBA00023242"/>
    </source>
</evidence>
<dbReference type="Pfam" id="PF14372">
    <property type="entry name" value="hAT-like_RNase-H"/>
    <property type="match status" value="1"/>
</dbReference>
<dbReference type="SUPFAM" id="SSF57667">
    <property type="entry name" value="beta-beta-alpha zinc fingers"/>
    <property type="match status" value="1"/>
</dbReference>
<dbReference type="PANTHER" id="PTHR23272:SF104">
    <property type="entry name" value="HAT FAMILY DIMERISATION DOMAIN CONTAINING PROTEIN, EXPRESSED"/>
    <property type="match status" value="1"/>
</dbReference>
<gene>
    <name evidence="11" type="ORF">C5167_005359</name>
</gene>
<evidence type="ECO:0000256" key="2">
    <source>
        <dbReference type="ARBA" id="ARBA00011738"/>
    </source>
</evidence>
<keyword evidence="6" id="KW-0238">DNA-binding</keyword>
<dbReference type="Proteomes" id="UP000316621">
    <property type="component" value="Chromosome 4"/>
</dbReference>
<evidence type="ECO:0000256" key="3">
    <source>
        <dbReference type="ARBA" id="ARBA00022723"/>
    </source>
</evidence>
<dbReference type="InterPro" id="IPR025525">
    <property type="entry name" value="hAT-like_transposase_RNase-H"/>
</dbReference>
<name>A0A4Y7JC13_PAPSO</name>
<keyword evidence="5" id="KW-0862">Zinc</keyword>
<dbReference type="GO" id="GO:0005634">
    <property type="term" value="C:nucleus"/>
    <property type="evidence" value="ECO:0007669"/>
    <property type="project" value="UniProtKB-SubCell"/>
</dbReference>
<dbReference type="InterPro" id="IPR012337">
    <property type="entry name" value="RNaseH-like_sf"/>
</dbReference>
<dbReference type="InterPro" id="IPR036236">
    <property type="entry name" value="Znf_C2H2_sf"/>
</dbReference>
<dbReference type="InterPro" id="IPR008906">
    <property type="entry name" value="HATC_C_dom"/>
</dbReference>
<reference evidence="11 12" key="1">
    <citation type="journal article" date="2018" name="Science">
        <title>The opium poppy genome and morphinan production.</title>
        <authorList>
            <person name="Guo L."/>
            <person name="Winzer T."/>
            <person name="Yang X."/>
            <person name="Li Y."/>
            <person name="Ning Z."/>
            <person name="He Z."/>
            <person name="Teodor R."/>
            <person name="Lu Y."/>
            <person name="Bowser T.A."/>
            <person name="Graham I.A."/>
            <person name="Ye K."/>
        </authorList>
    </citation>
    <scope>NUCLEOTIDE SEQUENCE [LARGE SCALE GENOMIC DNA]</scope>
    <source>
        <strain evidence="12">cv. HN1</strain>
        <tissue evidence="11">Leaves</tissue>
    </source>
</reference>
<evidence type="ECO:0000256" key="8">
    <source>
        <dbReference type="PROSITE-ProRule" id="PRU00027"/>
    </source>
</evidence>
<dbReference type="AlphaFoldDB" id="A0A4Y7JC13"/>
<evidence type="ECO:0000313" key="11">
    <source>
        <dbReference type="EMBL" id="RZC58056.1"/>
    </source>
</evidence>
<dbReference type="GO" id="GO:0008270">
    <property type="term" value="F:zinc ion binding"/>
    <property type="evidence" value="ECO:0007669"/>
    <property type="project" value="UniProtKB-KW"/>
</dbReference>
<organism evidence="11 12">
    <name type="scientific">Papaver somniferum</name>
    <name type="common">Opium poppy</name>
    <dbReference type="NCBI Taxonomy" id="3469"/>
    <lineage>
        <taxon>Eukaryota</taxon>
        <taxon>Viridiplantae</taxon>
        <taxon>Streptophyta</taxon>
        <taxon>Embryophyta</taxon>
        <taxon>Tracheophyta</taxon>
        <taxon>Spermatophyta</taxon>
        <taxon>Magnoliopsida</taxon>
        <taxon>Ranunculales</taxon>
        <taxon>Papaveraceae</taxon>
        <taxon>Papaveroideae</taxon>
        <taxon>Papaver</taxon>
    </lineage>
</organism>
<comment type="subunit">
    <text evidence="2">Homodimer.</text>
</comment>
<sequence length="801" mass="91749">MDVSDLVETTPTSNVTDSQLPSPATGGTKKRKLTSIVWKGFEQIEEVDPDDPQKLKRLKLAQCKICDRKFSGDPKAGTSHLKRHMDSCLKKNQSADETQTLIAPIGSDDSRKKVKDFQEMISHVKSSIEFIFASSVRYDQFRALCTSMGLKPKKLQLDVKHRWNTTYFMLKYALPYRSAISSFLADRTCSDLTDYDWDIAELLCKFLKPFYDATKHFSGVDYVTSNSVLNYLFRIGRVLQKHRHMNHLKDIIVVMEKKFVKYWGETPILFGIGCILDPRLNLRGLETTLADIQSCFSTSAHVIRCHAEQKSLIVAKLKSLFEEYAIMLNEQMQNGSSINSIFNGNQPPLQSVLQMQEETISDDEDDSFWQSRSQNRRDPLSSASEELTRYFAEPEPATFEDMKNFDILGWWKANEKRYPVLSCIARDVLAVPVSTVASESAFSLGKRVLSDYRSSLTPQMLECCVILKDWWKAELKNRMMTLDPLNDDITPVDDENDVSESSCVSLRLGQAMGSKFMMLPGPAWPVKLNGELEGKHELARVVRNLNVYCTCLEELIDILEREEGEELRSRYSIVSNDRKRVNIIKLYKRYNQLEEDGASVETLHEIEKAIKMEFQYRWDSEDYEVDEDSDDDEKLLESSYNNGKVIPTPYHYDDHSPIQKEENGYDITVVINGVTYSNNDFNICTNELDFLGEDSDSDDEVVKEIEIENETKLIEVVEDPIELVKEYNDAEISVEAEIKSSIEDHDILEVLDAEEPFEVPEFYVLYPLPSNGELPNLPLIEALLFDLLSADFVNHEGGVYR</sequence>
<dbReference type="GO" id="GO:0003677">
    <property type="term" value="F:DNA binding"/>
    <property type="evidence" value="ECO:0007669"/>
    <property type="project" value="UniProtKB-KW"/>
</dbReference>
<dbReference type="SMART" id="SM00614">
    <property type="entry name" value="ZnF_BED"/>
    <property type="match status" value="1"/>
</dbReference>
<keyword evidence="12" id="KW-1185">Reference proteome</keyword>
<keyword evidence="7" id="KW-0539">Nucleus</keyword>
<accession>A0A4Y7JC13</accession>
<dbReference type="EMBL" id="CM010718">
    <property type="protein sequence ID" value="RZC58056.1"/>
    <property type="molecule type" value="Genomic_DNA"/>
</dbReference>
<evidence type="ECO:0000256" key="5">
    <source>
        <dbReference type="ARBA" id="ARBA00022833"/>
    </source>
</evidence>
<keyword evidence="4 8" id="KW-0863">Zinc-finger</keyword>
<proteinExistence type="predicted"/>